<comment type="similarity">
    <text evidence="1 5">Belongs to the peptidase S41A family.</text>
</comment>
<keyword evidence="2 5" id="KW-0645">Protease</keyword>
<dbReference type="RefSeq" id="WP_152808837.1">
    <property type="nucleotide sequence ID" value="NZ_WHNW01000002.1"/>
</dbReference>
<dbReference type="SMART" id="SM00228">
    <property type="entry name" value="PDZ"/>
    <property type="match status" value="1"/>
</dbReference>
<dbReference type="InterPro" id="IPR005151">
    <property type="entry name" value="Tail-specific_protease"/>
</dbReference>
<dbReference type="InterPro" id="IPR055210">
    <property type="entry name" value="CtpA/B_N"/>
</dbReference>
<dbReference type="GO" id="GO:0008236">
    <property type="term" value="F:serine-type peptidase activity"/>
    <property type="evidence" value="ECO:0007669"/>
    <property type="project" value="UniProtKB-KW"/>
</dbReference>
<dbReference type="InterPro" id="IPR001478">
    <property type="entry name" value="PDZ"/>
</dbReference>
<dbReference type="Gene3D" id="3.30.750.44">
    <property type="match status" value="1"/>
</dbReference>
<evidence type="ECO:0000256" key="4">
    <source>
        <dbReference type="ARBA" id="ARBA00022825"/>
    </source>
</evidence>
<feature type="domain" description="PDZ" evidence="8">
    <location>
        <begin position="77"/>
        <end position="159"/>
    </location>
</feature>
<proteinExistence type="inferred from homology"/>
<dbReference type="FunFam" id="3.90.226.10:FF:000029">
    <property type="entry name" value="Peptidase, S41 family"/>
    <property type="match status" value="1"/>
</dbReference>
<feature type="region of interest" description="Disordered" evidence="6">
    <location>
        <begin position="368"/>
        <end position="390"/>
    </location>
</feature>
<dbReference type="CDD" id="cd06782">
    <property type="entry name" value="cpPDZ_CPP-like"/>
    <property type="match status" value="1"/>
</dbReference>
<dbReference type="PANTHER" id="PTHR32060">
    <property type="entry name" value="TAIL-SPECIFIC PROTEASE"/>
    <property type="match status" value="1"/>
</dbReference>
<keyword evidence="7" id="KW-0732">Signal</keyword>
<dbReference type="GO" id="GO:0030288">
    <property type="term" value="C:outer membrane-bounded periplasmic space"/>
    <property type="evidence" value="ECO:0007669"/>
    <property type="project" value="TreeGrafter"/>
</dbReference>
<dbReference type="SUPFAM" id="SSF50156">
    <property type="entry name" value="PDZ domain-like"/>
    <property type="match status" value="1"/>
</dbReference>
<reference evidence="9 10" key="1">
    <citation type="submission" date="2019-10" db="EMBL/GenBank/DDBJ databases">
        <title>Cardiobacteriales fam. a chemoheterotrophic member of the order Cardiobacteriales, and proposal of Cardiobacteriales fam. nov.</title>
        <authorList>
            <person name="Wang C."/>
        </authorList>
    </citation>
    <scope>NUCLEOTIDE SEQUENCE [LARGE SCALE GENOMIC DNA]</scope>
    <source>
        <strain evidence="9 10">ML27</strain>
    </source>
</reference>
<evidence type="ECO:0000313" key="9">
    <source>
        <dbReference type="EMBL" id="MPV85509.1"/>
    </source>
</evidence>
<dbReference type="InterPro" id="IPR004447">
    <property type="entry name" value="Peptidase_S41A"/>
</dbReference>
<keyword evidence="10" id="KW-1185">Reference proteome</keyword>
<dbReference type="Pfam" id="PF03572">
    <property type="entry name" value="Peptidase_S41"/>
    <property type="match status" value="1"/>
</dbReference>
<accession>A0A6N7EVQ3</accession>
<dbReference type="InterPro" id="IPR036034">
    <property type="entry name" value="PDZ_sf"/>
</dbReference>
<evidence type="ECO:0000256" key="1">
    <source>
        <dbReference type="ARBA" id="ARBA00009179"/>
    </source>
</evidence>
<protein>
    <submittedName>
        <fullName evidence="9">PDZ domain-containing protein</fullName>
    </submittedName>
</protein>
<dbReference type="PROSITE" id="PS50106">
    <property type="entry name" value="PDZ"/>
    <property type="match status" value="1"/>
</dbReference>
<evidence type="ECO:0000259" key="8">
    <source>
        <dbReference type="PROSITE" id="PS50106"/>
    </source>
</evidence>
<organism evidence="9 10">
    <name type="scientific">Ostreibacterium oceani</name>
    <dbReference type="NCBI Taxonomy" id="2654998"/>
    <lineage>
        <taxon>Bacteria</taxon>
        <taxon>Pseudomonadati</taxon>
        <taxon>Pseudomonadota</taxon>
        <taxon>Gammaproteobacteria</taxon>
        <taxon>Cardiobacteriales</taxon>
        <taxon>Ostreibacteriaceae</taxon>
        <taxon>Ostreibacterium</taxon>
    </lineage>
</organism>
<dbReference type="CDD" id="cd07560">
    <property type="entry name" value="Peptidase_S41_CPP"/>
    <property type="match status" value="1"/>
</dbReference>
<dbReference type="Pfam" id="PF22694">
    <property type="entry name" value="CtpB_N-like"/>
    <property type="match status" value="1"/>
</dbReference>
<dbReference type="SMART" id="SM00245">
    <property type="entry name" value="TSPc"/>
    <property type="match status" value="1"/>
</dbReference>
<keyword evidence="4 5" id="KW-0720">Serine protease</keyword>
<keyword evidence="3 5" id="KW-0378">Hydrolase</keyword>
<gene>
    <name evidence="9" type="ORF">GCU85_02010</name>
</gene>
<dbReference type="NCBIfam" id="TIGR00225">
    <property type="entry name" value="prc"/>
    <property type="match status" value="1"/>
</dbReference>
<feature type="signal peptide" evidence="7">
    <location>
        <begin position="1"/>
        <end position="19"/>
    </location>
</feature>
<comment type="caution">
    <text evidence="9">The sequence shown here is derived from an EMBL/GenBank/DDBJ whole genome shotgun (WGS) entry which is preliminary data.</text>
</comment>
<sequence length="413" mass="45411">MKKLFAVLILIHLTYTAAAKTESNVPVDEIRNFIDIYNVIRNDYVEEKDGKTLLDYAIEGMLSGLDPHSVYFKQSELDNFNDSTQGTFFGFGVQLDMQNGKLIIIAPIPGSPADEAGLKARDQIIKIDDQVIENLSLPEVMTLLKETDTVTFTVQRREEKPKTYTVTKSTVEIPSVNSKLLEAGYGYLQITQFQQKTDQMFARQLQSLLDEDINGLIVDLRNNPGGLVHVATNIADQFLDAGLIVSTKNENTGVEDKIHATKNVMAEDMPLVILINEGSASASELLAGALQSHKRAIVVGQPSFGKGSVQNVITLSNGDAIKLTTGRYYTPNGESIQAKGITPDIQLSQLTVSEAEIDLLSYSEADIKGHLPPQQRDDANSNRSQEASEKTLAKNDLQLFEALNILKVLVLTQ</sequence>
<dbReference type="InterPro" id="IPR029045">
    <property type="entry name" value="ClpP/crotonase-like_dom_sf"/>
</dbReference>
<dbReference type="PANTHER" id="PTHR32060:SF30">
    <property type="entry name" value="CARBOXY-TERMINAL PROCESSING PROTEASE CTPA"/>
    <property type="match status" value="1"/>
</dbReference>
<evidence type="ECO:0000256" key="6">
    <source>
        <dbReference type="SAM" id="MobiDB-lite"/>
    </source>
</evidence>
<name>A0A6N7EVQ3_9GAMM</name>
<dbReference type="Proteomes" id="UP000471298">
    <property type="component" value="Unassembled WGS sequence"/>
</dbReference>
<dbReference type="GO" id="GO:0006508">
    <property type="term" value="P:proteolysis"/>
    <property type="evidence" value="ECO:0007669"/>
    <property type="project" value="UniProtKB-KW"/>
</dbReference>
<evidence type="ECO:0000313" key="10">
    <source>
        <dbReference type="Proteomes" id="UP000471298"/>
    </source>
</evidence>
<dbReference type="Gene3D" id="3.90.226.10">
    <property type="entry name" value="2-enoyl-CoA Hydratase, Chain A, domain 1"/>
    <property type="match status" value="1"/>
</dbReference>
<feature type="chain" id="PRO_5026979423" evidence="7">
    <location>
        <begin position="20"/>
        <end position="413"/>
    </location>
</feature>
<evidence type="ECO:0000256" key="2">
    <source>
        <dbReference type="ARBA" id="ARBA00022670"/>
    </source>
</evidence>
<dbReference type="SUPFAM" id="SSF52096">
    <property type="entry name" value="ClpP/crotonase"/>
    <property type="match status" value="1"/>
</dbReference>
<dbReference type="InParanoid" id="A0A6N7EVQ3"/>
<dbReference type="AlphaFoldDB" id="A0A6N7EVQ3"/>
<dbReference type="Gene3D" id="2.30.42.10">
    <property type="match status" value="1"/>
</dbReference>
<evidence type="ECO:0000256" key="3">
    <source>
        <dbReference type="ARBA" id="ARBA00022801"/>
    </source>
</evidence>
<dbReference type="GO" id="GO:0007165">
    <property type="term" value="P:signal transduction"/>
    <property type="evidence" value="ECO:0007669"/>
    <property type="project" value="TreeGrafter"/>
</dbReference>
<evidence type="ECO:0000256" key="5">
    <source>
        <dbReference type="RuleBase" id="RU004404"/>
    </source>
</evidence>
<dbReference type="EMBL" id="WHNW01000002">
    <property type="protein sequence ID" value="MPV85509.1"/>
    <property type="molecule type" value="Genomic_DNA"/>
</dbReference>
<dbReference type="Pfam" id="PF13180">
    <property type="entry name" value="PDZ_2"/>
    <property type="match status" value="1"/>
</dbReference>
<evidence type="ECO:0000256" key="7">
    <source>
        <dbReference type="SAM" id="SignalP"/>
    </source>
</evidence>
<dbReference type="GO" id="GO:0004175">
    <property type="term" value="F:endopeptidase activity"/>
    <property type="evidence" value="ECO:0007669"/>
    <property type="project" value="TreeGrafter"/>
</dbReference>